<keyword evidence="3" id="KW-1185">Reference proteome</keyword>
<gene>
    <name evidence="2" type="ORF">DFJ69_5930</name>
</gene>
<dbReference type="GO" id="GO:0006596">
    <property type="term" value="P:polyamine biosynthetic process"/>
    <property type="evidence" value="ECO:0007669"/>
    <property type="project" value="UniProtKB-KW"/>
</dbReference>
<organism evidence="2 3">
    <name type="scientific">Thermomonospora umbrina</name>
    <dbReference type="NCBI Taxonomy" id="111806"/>
    <lineage>
        <taxon>Bacteria</taxon>
        <taxon>Bacillati</taxon>
        <taxon>Actinomycetota</taxon>
        <taxon>Actinomycetes</taxon>
        <taxon>Streptosporangiales</taxon>
        <taxon>Thermomonosporaceae</taxon>
        <taxon>Thermomonospora</taxon>
    </lineage>
</organism>
<comment type="caution">
    <text evidence="2">The sequence shown here is derived from an EMBL/GenBank/DDBJ whole genome shotgun (WGS) entry which is preliminary data.</text>
</comment>
<name>A0A3D9T6S5_9ACTN</name>
<dbReference type="SUPFAM" id="SSF53335">
    <property type="entry name" value="S-adenosyl-L-methionine-dependent methyltransferases"/>
    <property type="match status" value="1"/>
</dbReference>
<dbReference type="AlphaFoldDB" id="A0A3D9T6S5"/>
<sequence length="230" mass="25127">MNAHHPYDPTASTDQTPVTLERAPGIAGEIVLRRSGPHHEIISNGVFLMDTRDGTSERLLVTAALDRLTPPADILIGGLGVGFSLTAATHHPHTATITVIEREPAVIAWHTTHLRPHTHGALDDPRVHLENADLTTWLRTTTRTFDALCLDIDNGPDWTVTDDNADLYDTDGLDLLATRLNPHGILAVWSAAASPAFERRLRSRFTDITAHPVPAAHGEPDLVYLARRTP</sequence>
<dbReference type="PANTHER" id="PTHR43317:SF3">
    <property type="entry name" value="BLR2883 PROTEIN"/>
    <property type="match status" value="1"/>
</dbReference>
<dbReference type="PANTHER" id="PTHR43317">
    <property type="entry name" value="THERMOSPERMINE SYNTHASE ACAULIS5"/>
    <property type="match status" value="1"/>
</dbReference>
<dbReference type="EMBL" id="QTTT01000001">
    <property type="protein sequence ID" value="REF00395.1"/>
    <property type="molecule type" value="Genomic_DNA"/>
</dbReference>
<keyword evidence="1" id="KW-0620">Polyamine biosynthesis</keyword>
<proteinExistence type="predicted"/>
<evidence type="ECO:0000313" key="2">
    <source>
        <dbReference type="EMBL" id="REF00395.1"/>
    </source>
</evidence>
<evidence type="ECO:0000256" key="1">
    <source>
        <dbReference type="ARBA" id="ARBA00023115"/>
    </source>
</evidence>
<protein>
    <submittedName>
        <fullName evidence="2">Spermidine synthase</fullName>
    </submittedName>
</protein>
<evidence type="ECO:0000313" key="3">
    <source>
        <dbReference type="Proteomes" id="UP000256661"/>
    </source>
</evidence>
<dbReference type="OrthoDB" id="9793351at2"/>
<dbReference type="RefSeq" id="WP_116025553.1">
    <property type="nucleotide sequence ID" value="NZ_QTTT01000001.1"/>
</dbReference>
<accession>A0A3D9T6S5</accession>
<dbReference type="Proteomes" id="UP000256661">
    <property type="component" value="Unassembled WGS sequence"/>
</dbReference>
<dbReference type="Gene3D" id="3.40.50.150">
    <property type="entry name" value="Vaccinia Virus protein VP39"/>
    <property type="match status" value="1"/>
</dbReference>
<reference evidence="2 3" key="1">
    <citation type="submission" date="2018-08" db="EMBL/GenBank/DDBJ databases">
        <title>Sequencing the genomes of 1000 actinobacteria strains.</title>
        <authorList>
            <person name="Klenk H.-P."/>
        </authorList>
    </citation>
    <scope>NUCLEOTIDE SEQUENCE [LARGE SCALE GENOMIC DNA]</scope>
    <source>
        <strain evidence="2 3">DSM 43927</strain>
    </source>
</reference>
<dbReference type="Pfam" id="PF01564">
    <property type="entry name" value="Spermine_synth"/>
    <property type="match status" value="1"/>
</dbReference>
<dbReference type="InterPro" id="IPR029063">
    <property type="entry name" value="SAM-dependent_MTases_sf"/>
</dbReference>